<accession>A0A0L8L3Y4</accession>
<dbReference type="InterPro" id="IPR017517">
    <property type="entry name" value="Maleyloyr_isom"/>
</dbReference>
<dbReference type="PATRIC" id="fig|67356.5.peg.5447"/>
<dbReference type="Gene3D" id="1.20.120.450">
    <property type="entry name" value="dinb family like domain"/>
    <property type="match status" value="1"/>
</dbReference>
<reference evidence="3" key="1">
    <citation type="submission" date="2015-07" db="EMBL/GenBank/DDBJ databases">
        <authorList>
            <person name="Ju K.-S."/>
            <person name="Doroghazi J.R."/>
            <person name="Metcalf W.W."/>
        </authorList>
    </citation>
    <scope>NUCLEOTIDE SEQUENCE [LARGE SCALE GENOMIC DNA]</scope>
    <source>
        <strain evidence="3">NRRL 2290</strain>
    </source>
</reference>
<gene>
    <name evidence="2" type="ORF">ADK37_25505</name>
</gene>
<dbReference type="InterPro" id="IPR024344">
    <property type="entry name" value="MDMPI_metal-binding"/>
</dbReference>
<dbReference type="STRING" id="67356.AQJ84_39360"/>
<dbReference type="InterPro" id="IPR034660">
    <property type="entry name" value="DinB/YfiT-like"/>
</dbReference>
<dbReference type="Pfam" id="PF11716">
    <property type="entry name" value="MDMPI_N"/>
    <property type="match status" value="1"/>
</dbReference>
<sequence>MTTPAVSARDIPRTSAARARTVNDAEVRASLAMMGSLDSGAWSMPTACTGWTVRDMVAHEIGQFEELPKPWLMVTRVRRARRTHPELGALDGHNESQVEDRGQAPGERLVAEFARIAPKAVRSLAHVPIPVRRRLRTSMIFPEAKALPEDSVEYMNSVLIARDTWMHRIDISDATGVELTLDGHDSEIMRQVLLDLALGWTGPSCLLELSGPAGGLYRLGSGPPVVTLRADALDFARHLSGRPARGELTFAGDGEAAAALIAARVLF</sequence>
<keyword evidence="3" id="KW-1185">Reference proteome</keyword>
<feature type="domain" description="Mycothiol-dependent maleylpyruvate isomerase metal-binding" evidence="1">
    <location>
        <begin position="25"/>
        <end position="171"/>
    </location>
</feature>
<evidence type="ECO:0000313" key="2">
    <source>
        <dbReference type="EMBL" id="KOG32799.1"/>
    </source>
</evidence>
<dbReference type="RefSeq" id="WP_053192205.1">
    <property type="nucleotide sequence ID" value="NZ_KQ949008.1"/>
</dbReference>
<dbReference type="EMBL" id="LGUS01000179">
    <property type="protein sequence ID" value="KOG32799.1"/>
    <property type="molecule type" value="Genomic_DNA"/>
</dbReference>
<comment type="caution">
    <text evidence="2">The sequence shown here is derived from an EMBL/GenBank/DDBJ whole genome shotgun (WGS) entry which is preliminary data.</text>
</comment>
<dbReference type="AlphaFoldDB" id="A0A0L8L3Y4"/>
<evidence type="ECO:0000259" key="1">
    <source>
        <dbReference type="Pfam" id="PF11716"/>
    </source>
</evidence>
<dbReference type="SUPFAM" id="SSF109854">
    <property type="entry name" value="DinB/YfiT-like putative metalloenzymes"/>
    <property type="match status" value="1"/>
</dbReference>
<protein>
    <recommendedName>
        <fullName evidence="1">Mycothiol-dependent maleylpyruvate isomerase metal-binding domain-containing protein</fullName>
    </recommendedName>
</protein>
<evidence type="ECO:0000313" key="3">
    <source>
        <dbReference type="Proteomes" id="UP000037251"/>
    </source>
</evidence>
<dbReference type="GO" id="GO:0046872">
    <property type="term" value="F:metal ion binding"/>
    <property type="evidence" value="ECO:0007669"/>
    <property type="project" value="InterPro"/>
</dbReference>
<organism evidence="2 3">
    <name type="scientific">Streptomyces resistomycificus</name>
    <dbReference type="NCBI Taxonomy" id="67356"/>
    <lineage>
        <taxon>Bacteria</taxon>
        <taxon>Bacillati</taxon>
        <taxon>Actinomycetota</taxon>
        <taxon>Actinomycetes</taxon>
        <taxon>Kitasatosporales</taxon>
        <taxon>Streptomycetaceae</taxon>
        <taxon>Streptomyces</taxon>
        <taxon>Streptomyces aurantiacus group</taxon>
    </lineage>
</organism>
<dbReference type="NCBIfam" id="TIGR03083">
    <property type="entry name" value="maleylpyruvate isomerase family mycothiol-dependent enzyme"/>
    <property type="match status" value="1"/>
</dbReference>
<proteinExistence type="predicted"/>
<dbReference type="OrthoDB" id="5185819at2"/>
<name>A0A0L8L3Y4_9ACTN</name>
<dbReference type="Proteomes" id="UP000037251">
    <property type="component" value="Unassembled WGS sequence"/>
</dbReference>
<dbReference type="eggNOG" id="ENOG5030UXH">
    <property type="taxonomic scope" value="Bacteria"/>
</dbReference>